<dbReference type="InterPro" id="IPR031781">
    <property type="entry name" value="SF3A2_dom"/>
</dbReference>
<dbReference type="Pfam" id="PF12874">
    <property type="entry name" value="zf-met"/>
    <property type="match status" value="1"/>
</dbReference>
<accession>A0A167QQJ9</accession>
<dbReference type="SUPFAM" id="SSF57667">
    <property type="entry name" value="beta-beta-alpha zinc fingers"/>
    <property type="match status" value="1"/>
</dbReference>
<dbReference type="GeneID" id="28990267"/>
<comment type="subcellular location">
    <subcellularLocation>
        <location evidence="1">Nucleus</location>
    </subcellularLocation>
</comment>
<dbReference type="InterPro" id="IPR036236">
    <property type="entry name" value="Znf_C2H2_sf"/>
</dbReference>
<dbReference type="InParanoid" id="A0A167QQJ9"/>
<keyword evidence="4" id="KW-0479">Metal-binding</keyword>
<dbReference type="InterPro" id="IPR003604">
    <property type="entry name" value="Matrin/U1-like-C_Znf_C2H2"/>
</dbReference>
<dbReference type="SMART" id="SM01050">
    <property type="entry name" value="CactinC_cactus"/>
    <property type="match status" value="1"/>
</dbReference>
<dbReference type="FunFam" id="2.60.40.2690:FF:000002">
    <property type="entry name" value="Splicing factor 3a subunit 2"/>
    <property type="match status" value="1"/>
</dbReference>
<dbReference type="GO" id="GO:0000245">
    <property type="term" value="P:spliceosomal complex assembly"/>
    <property type="evidence" value="ECO:0007669"/>
    <property type="project" value="TreeGrafter"/>
</dbReference>
<keyword evidence="7" id="KW-0862">Zinc</keyword>
<name>A0A167QQJ9_PHYB8</name>
<dbReference type="SMART" id="SM00451">
    <property type="entry name" value="ZnF_U1"/>
    <property type="match status" value="1"/>
</dbReference>
<proteinExistence type="inferred from homology"/>
<dbReference type="GO" id="GO:0003676">
    <property type="term" value="F:nucleic acid binding"/>
    <property type="evidence" value="ECO:0007669"/>
    <property type="project" value="InterPro"/>
</dbReference>
<dbReference type="AlphaFoldDB" id="A0A167QQJ9"/>
<evidence type="ECO:0000256" key="3">
    <source>
        <dbReference type="ARBA" id="ARBA00022664"/>
    </source>
</evidence>
<evidence type="ECO:0000256" key="8">
    <source>
        <dbReference type="ARBA" id="ARBA00023187"/>
    </source>
</evidence>
<dbReference type="Proteomes" id="UP000077315">
    <property type="component" value="Unassembled WGS sequence"/>
</dbReference>
<dbReference type="OrthoDB" id="10250970at2759"/>
<dbReference type="RefSeq" id="XP_018298114.1">
    <property type="nucleotide sequence ID" value="XM_018429361.1"/>
</dbReference>
<dbReference type="GO" id="GO:0071004">
    <property type="term" value="C:U2-type prespliceosome"/>
    <property type="evidence" value="ECO:0007669"/>
    <property type="project" value="TreeGrafter"/>
</dbReference>
<keyword evidence="13" id="KW-1185">Reference proteome</keyword>
<dbReference type="InterPro" id="IPR013087">
    <property type="entry name" value="Znf_C2H2_type"/>
</dbReference>
<dbReference type="Gene3D" id="2.60.40.2690">
    <property type="match status" value="1"/>
</dbReference>
<dbReference type="Pfam" id="PF16835">
    <property type="entry name" value="SF3A2"/>
    <property type="match status" value="1"/>
</dbReference>
<evidence type="ECO:0000259" key="11">
    <source>
        <dbReference type="PROSITE" id="PS50171"/>
    </source>
</evidence>
<dbReference type="InterPro" id="IPR000690">
    <property type="entry name" value="Matrin/U1-C_Znf_C2H2"/>
</dbReference>
<keyword evidence="3" id="KW-0507">mRNA processing</keyword>
<evidence type="ECO:0000256" key="1">
    <source>
        <dbReference type="ARBA" id="ARBA00004123"/>
    </source>
</evidence>
<dbReference type="PROSITE" id="PS50171">
    <property type="entry name" value="ZF_MATRIN"/>
    <property type="match status" value="1"/>
</dbReference>
<keyword evidence="8" id="KW-0508">mRNA splicing</keyword>
<evidence type="ECO:0000256" key="10">
    <source>
        <dbReference type="SAM" id="MobiDB-lite"/>
    </source>
</evidence>
<evidence type="ECO:0000256" key="4">
    <source>
        <dbReference type="ARBA" id="ARBA00022723"/>
    </source>
</evidence>
<keyword evidence="9" id="KW-0539">Nucleus</keyword>
<organism evidence="12 13">
    <name type="scientific">Phycomyces blakesleeanus (strain ATCC 8743b / DSM 1359 / FGSC 10004 / NBRC 33097 / NRRL 1555)</name>
    <dbReference type="NCBI Taxonomy" id="763407"/>
    <lineage>
        <taxon>Eukaryota</taxon>
        <taxon>Fungi</taxon>
        <taxon>Fungi incertae sedis</taxon>
        <taxon>Mucoromycota</taxon>
        <taxon>Mucoromycotina</taxon>
        <taxon>Mucoromycetes</taxon>
        <taxon>Mucorales</taxon>
        <taxon>Phycomycetaceae</taxon>
        <taxon>Phycomyces</taxon>
    </lineage>
</organism>
<dbReference type="PANTHER" id="PTHR23205">
    <property type="entry name" value="SPLICING FACTOR 3A SUBUNIT 2"/>
    <property type="match status" value="1"/>
</dbReference>
<dbReference type="EMBL" id="KV440972">
    <property type="protein sequence ID" value="OAD80074.1"/>
    <property type="molecule type" value="Genomic_DNA"/>
</dbReference>
<sequence length="236" mass="26644">MDFQNRVGSKSRSGGVASWSESNVDRRERLRKLALETIDISKDPYFMKNHLGSYECKLCLTLHTSEGSYLAHTQGKKHQTNLARRASKEARDSAIAQPAIGPAKPLVVPNRNIIKIGRPGYRVTKVRDPVTRQLGLLFQVQYPQIATGVIPRHRFMAAYEQKVEAPNKAYQYLLIAAEPYETIAFKVQSKEIDRAPGKFWTHWDHDAKQFSLQCFYKSEKAPVLFEGMAAPGTAPP</sequence>
<dbReference type="GO" id="GO:0071013">
    <property type="term" value="C:catalytic step 2 spliceosome"/>
    <property type="evidence" value="ECO:0007669"/>
    <property type="project" value="TreeGrafter"/>
</dbReference>
<dbReference type="GO" id="GO:0005686">
    <property type="term" value="C:U2 snRNP"/>
    <property type="evidence" value="ECO:0007669"/>
    <property type="project" value="TreeGrafter"/>
</dbReference>
<comment type="similarity">
    <text evidence="2">Belongs to the SF3A2 family.</text>
</comment>
<dbReference type="InterPro" id="IPR052092">
    <property type="entry name" value="SF3A2"/>
</dbReference>
<dbReference type="STRING" id="763407.A0A167QQJ9"/>
<evidence type="ECO:0000313" key="13">
    <source>
        <dbReference type="Proteomes" id="UP000077315"/>
    </source>
</evidence>
<dbReference type="GO" id="GO:0008270">
    <property type="term" value="F:zinc ion binding"/>
    <property type="evidence" value="ECO:0007669"/>
    <property type="project" value="UniProtKB-KW"/>
</dbReference>
<gene>
    <name evidence="12" type="ORF">PHYBLDRAFT_130439</name>
</gene>
<evidence type="ECO:0000256" key="2">
    <source>
        <dbReference type="ARBA" id="ARBA00008995"/>
    </source>
</evidence>
<evidence type="ECO:0000256" key="5">
    <source>
        <dbReference type="ARBA" id="ARBA00022728"/>
    </source>
</evidence>
<dbReference type="VEuPathDB" id="FungiDB:PHYBLDRAFT_130439"/>
<feature type="domain" description="Matrin-type" evidence="11">
    <location>
        <begin position="54"/>
        <end position="84"/>
    </location>
</feature>
<evidence type="ECO:0000313" key="12">
    <source>
        <dbReference type="EMBL" id="OAD80074.1"/>
    </source>
</evidence>
<evidence type="ECO:0000256" key="9">
    <source>
        <dbReference type="ARBA" id="ARBA00023242"/>
    </source>
</evidence>
<dbReference type="Gene3D" id="3.30.160.60">
    <property type="entry name" value="Classic Zinc Finger"/>
    <property type="match status" value="1"/>
</dbReference>
<dbReference type="FunCoup" id="A0A167QQJ9">
    <property type="interactions" value="153"/>
</dbReference>
<keyword evidence="5" id="KW-0747">Spliceosome</keyword>
<protein>
    <recommendedName>
        <fullName evidence="11">Matrin-type domain-containing protein</fullName>
    </recommendedName>
</protein>
<keyword evidence="6" id="KW-0863">Zinc-finger</keyword>
<feature type="compositionally biased region" description="Polar residues" evidence="10">
    <location>
        <begin position="1"/>
        <end position="12"/>
    </location>
</feature>
<feature type="region of interest" description="Disordered" evidence="10">
    <location>
        <begin position="1"/>
        <end position="21"/>
    </location>
</feature>
<evidence type="ECO:0000256" key="7">
    <source>
        <dbReference type="ARBA" id="ARBA00022833"/>
    </source>
</evidence>
<dbReference type="PANTHER" id="PTHR23205:SF0">
    <property type="entry name" value="SPLICING FACTOR 3A SUBUNIT 2"/>
    <property type="match status" value="1"/>
</dbReference>
<reference evidence="13" key="1">
    <citation type="submission" date="2015-06" db="EMBL/GenBank/DDBJ databases">
        <title>Expansion of signal transduction pathways in fungi by whole-genome duplication.</title>
        <authorList>
            <consortium name="DOE Joint Genome Institute"/>
            <person name="Corrochano L.M."/>
            <person name="Kuo A."/>
            <person name="Marcet-Houben M."/>
            <person name="Polaino S."/>
            <person name="Salamov A."/>
            <person name="Villalobos J.M."/>
            <person name="Alvarez M.I."/>
            <person name="Avalos J."/>
            <person name="Benito E.P."/>
            <person name="Benoit I."/>
            <person name="Burger G."/>
            <person name="Camino L.P."/>
            <person name="Canovas D."/>
            <person name="Cerda-Olmedo E."/>
            <person name="Cheng J.-F."/>
            <person name="Dominguez A."/>
            <person name="Elias M."/>
            <person name="Eslava A.P."/>
            <person name="Glaser F."/>
            <person name="Grimwood J."/>
            <person name="Gutierrez G."/>
            <person name="Heitman J."/>
            <person name="Henrissat B."/>
            <person name="Iturriaga E.A."/>
            <person name="Lang B.F."/>
            <person name="Lavin J.L."/>
            <person name="Lee S."/>
            <person name="Li W."/>
            <person name="Lindquist E."/>
            <person name="Lopez-Garcia S."/>
            <person name="Luque E.M."/>
            <person name="Marcos A.T."/>
            <person name="Martin J."/>
            <person name="McCluskey K."/>
            <person name="Medina H.R."/>
            <person name="Miralles-Duran A."/>
            <person name="Miyazaki A."/>
            <person name="Munoz-Torres E."/>
            <person name="Oguiza J.A."/>
            <person name="Ohm R."/>
            <person name="Olmedo M."/>
            <person name="Orejas M."/>
            <person name="Ortiz-Castellanos L."/>
            <person name="Pisabarro A.G."/>
            <person name="Rodriguez-Romero J."/>
            <person name="Ruiz-Herrera J."/>
            <person name="Ruiz-Vazquez R."/>
            <person name="Sanz C."/>
            <person name="Schackwitz W."/>
            <person name="Schmutz J."/>
            <person name="Shahriari M."/>
            <person name="Shelest E."/>
            <person name="Silva-Franco F."/>
            <person name="Soanes D."/>
            <person name="Syed K."/>
            <person name="Tagua V.G."/>
            <person name="Talbot N.J."/>
            <person name="Thon M."/>
            <person name="De vries R.P."/>
            <person name="Wiebenga A."/>
            <person name="Yadav J.S."/>
            <person name="Braun E.L."/>
            <person name="Baker S."/>
            <person name="Garre V."/>
            <person name="Horwitz B."/>
            <person name="Torres-Martinez S."/>
            <person name="Idnurm A."/>
            <person name="Herrera-Estrella A."/>
            <person name="Gabaldon T."/>
            <person name="Grigoriev I.V."/>
        </authorList>
    </citation>
    <scope>NUCLEOTIDE SEQUENCE [LARGE SCALE GENOMIC DNA]</scope>
    <source>
        <strain evidence="13">NRRL 1555(-)</strain>
    </source>
</reference>
<evidence type="ECO:0000256" key="6">
    <source>
        <dbReference type="ARBA" id="ARBA00022771"/>
    </source>
</evidence>